<evidence type="ECO:0000313" key="3">
    <source>
        <dbReference type="EMBL" id="MBY8880449.1"/>
    </source>
</evidence>
<dbReference type="InterPro" id="IPR001387">
    <property type="entry name" value="Cro/C1-type_HTH"/>
</dbReference>
<dbReference type="Pfam" id="PF13560">
    <property type="entry name" value="HTH_31"/>
    <property type="match status" value="1"/>
</dbReference>
<dbReference type="SMART" id="SM00530">
    <property type="entry name" value="HTH_XRE"/>
    <property type="match status" value="1"/>
</dbReference>
<organism evidence="3 4">
    <name type="scientific">Actinacidiphila acidipaludis</name>
    <dbReference type="NCBI Taxonomy" id="2873382"/>
    <lineage>
        <taxon>Bacteria</taxon>
        <taxon>Bacillati</taxon>
        <taxon>Actinomycetota</taxon>
        <taxon>Actinomycetes</taxon>
        <taxon>Kitasatosporales</taxon>
        <taxon>Streptomycetaceae</taxon>
        <taxon>Actinacidiphila</taxon>
    </lineage>
</organism>
<proteinExistence type="predicted"/>
<evidence type="ECO:0000313" key="4">
    <source>
        <dbReference type="Proteomes" id="UP000778578"/>
    </source>
</evidence>
<feature type="compositionally biased region" description="Low complexity" evidence="1">
    <location>
        <begin position="11"/>
        <end position="29"/>
    </location>
</feature>
<evidence type="ECO:0000256" key="1">
    <source>
        <dbReference type="SAM" id="MobiDB-lite"/>
    </source>
</evidence>
<name>A0ABS7QBD0_9ACTN</name>
<dbReference type="InterPro" id="IPR010982">
    <property type="entry name" value="Lambda_DNA-bd_dom_sf"/>
</dbReference>
<feature type="compositionally biased region" description="Polar residues" evidence="1">
    <location>
        <begin position="1"/>
        <end position="10"/>
    </location>
</feature>
<sequence length="302" mass="33327">MTAGTGTSGFSGLPGPVPGAAPAGQSGSGTEEQDWDDGATDILKTVGRQVKLWRERAGLKQAELGRRIGYSEELVSSVERGRRAPKPEFLDAADEVLAAGGMLAAFKEDVERARYPKGVRDLAKLESLAVSMGSYSNHNIQGLLQTEEYTRALYRMRRPLLDEETIDRYTAARMDRQSIFDSWPAPILSFVQEEVTLRRPIGGRDVLRCQLQRLLDVGQLRNVEIQVMPTDRDDHAGMGGALRLIQPRNGPTVGHVEVQNFSRVITGRTEVRTLEAQYGIIRAQALTPRESLAFIQKVLGEL</sequence>
<comment type="caution">
    <text evidence="3">The sequence shown here is derived from an EMBL/GenBank/DDBJ whole genome shotgun (WGS) entry which is preliminary data.</text>
</comment>
<dbReference type="SUPFAM" id="SSF47413">
    <property type="entry name" value="lambda repressor-like DNA-binding domains"/>
    <property type="match status" value="1"/>
</dbReference>
<dbReference type="EMBL" id="JAINZZ010000031">
    <property type="protein sequence ID" value="MBY8880449.1"/>
    <property type="molecule type" value="Genomic_DNA"/>
</dbReference>
<dbReference type="Gene3D" id="1.10.260.40">
    <property type="entry name" value="lambda repressor-like DNA-binding domains"/>
    <property type="match status" value="1"/>
</dbReference>
<keyword evidence="4" id="KW-1185">Reference proteome</keyword>
<dbReference type="PROSITE" id="PS50943">
    <property type="entry name" value="HTH_CROC1"/>
    <property type="match status" value="1"/>
</dbReference>
<dbReference type="CDD" id="cd00093">
    <property type="entry name" value="HTH_XRE"/>
    <property type="match status" value="1"/>
</dbReference>
<gene>
    <name evidence="3" type="ORF">K7862_22840</name>
</gene>
<feature type="region of interest" description="Disordered" evidence="1">
    <location>
        <begin position="1"/>
        <end position="37"/>
    </location>
</feature>
<dbReference type="Pfam" id="PF19054">
    <property type="entry name" value="DUF5753"/>
    <property type="match status" value="1"/>
</dbReference>
<reference evidence="3 4" key="1">
    <citation type="submission" date="2021-08" db="EMBL/GenBank/DDBJ databases">
        <title>WGS of actinomycetes from Thailand.</title>
        <authorList>
            <person name="Thawai C."/>
        </authorList>
    </citation>
    <scope>NUCLEOTIDE SEQUENCE [LARGE SCALE GENOMIC DNA]</scope>
    <source>
        <strain evidence="3 4">PLK6-54</strain>
    </source>
</reference>
<protein>
    <submittedName>
        <fullName evidence="3">Helix-turn-helix transcriptional regulator</fullName>
    </submittedName>
</protein>
<feature type="domain" description="HTH cro/C1-type" evidence="2">
    <location>
        <begin position="50"/>
        <end position="90"/>
    </location>
</feature>
<dbReference type="InterPro" id="IPR043917">
    <property type="entry name" value="DUF5753"/>
</dbReference>
<dbReference type="RefSeq" id="WP_222965487.1">
    <property type="nucleotide sequence ID" value="NZ_JAINZZ010000031.1"/>
</dbReference>
<accession>A0ABS7QBD0</accession>
<dbReference type="Proteomes" id="UP000778578">
    <property type="component" value="Unassembled WGS sequence"/>
</dbReference>
<evidence type="ECO:0000259" key="2">
    <source>
        <dbReference type="PROSITE" id="PS50943"/>
    </source>
</evidence>